<dbReference type="OrthoDB" id="10041at2157"/>
<reference evidence="11" key="1">
    <citation type="submission" date="2016-01" db="EMBL/GenBank/DDBJ databases">
        <authorList>
            <person name="Vorgias C.E."/>
        </authorList>
    </citation>
    <scope>NUCLEOTIDE SEQUENCE [LARGE SCALE GENOMIC DNA]</scope>
</reference>
<dbReference type="Gene3D" id="3.40.50.1000">
    <property type="entry name" value="HAD superfamily/HAD-like"/>
    <property type="match status" value="1"/>
</dbReference>
<gene>
    <name evidence="9" type="ORF">A3L04_00150</name>
    <name evidence="10" type="ORF">CHITON_0025</name>
</gene>
<keyword evidence="4" id="KW-0028">Amino-acid biosynthesis</keyword>
<dbReference type="GO" id="GO:0036424">
    <property type="term" value="F:L-phosphoserine phosphatase activity"/>
    <property type="evidence" value="ECO:0007669"/>
    <property type="project" value="TreeGrafter"/>
</dbReference>
<dbReference type="EC" id="3.1.3.3" evidence="3"/>
<dbReference type="EMBL" id="LN999010">
    <property type="protein sequence ID" value="CUX76804.1"/>
    <property type="molecule type" value="Genomic_DNA"/>
</dbReference>
<keyword evidence="5" id="KW-0479">Metal-binding</keyword>
<dbReference type="Proteomes" id="UP000093069">
    <property type="component" value="Chromosome I"/>
</dbReference>
<dbReference type="Proteomes" id="UP000250189">
    <property type="component" value="Chromosome"/>
</dbReference>
<keyword evidence="8" id="KW-0718">Serine biosynthesis</keyword>
<evidence type="ECO:0000313" key="9">
    <source>
        <dbReference type="EMBL" id="ASJ15596.1"/>
    </source>
</evidence>
<dbReference type="InterPro" id="IPR023214">
    <property type="entry name" value="HAD_sf"/>
</dbReference>
<protein>
    <recommendedName>
        <fullName evidence="3">phosphoserine phosphatase</fullName>
        <ecNumber evidence="3">3.1.3.3</ecNumber>
    </recommendedName>
</protein>
<dbReference type="GO" id="GO:0006564">
    <property type="term" value="P:L-serine biosynthetic process"/>
    <property type="evidence" value="ECO:0007669"/>
    <property type="project" value="UniProtKB-KW"/>
</dbReference>
<dbReference type="Pfam" id="PF00702">
    <property type="entry name" value="Hydrolase"/>
    <property type="match status" value="1"/>
</dbReference>
<dbReference type="InterPro" id="IPR006386">
    <property type="entry name" value="HAD-SF_hydro_IB_PSP-like_arc"/>
</dbReference>
<evidence type="ECO:0000256" key="4">
    <source>
        <dbReference type="ARBA" id="ARBA00022605"/>
    </source>
</evidence>
<proteinExistence type="predicted"/>
<accession>A0A170S8U9</accession>
<evidence type="ECO:0000313" key="12">
    <source>
        <dbReference type="Proteomes" id="UP000250189"/>
    </source>
</evidence>
<evidence type="ECO:0000256" key="3">
    <source>
        <dbReference type="ARBA" id="ARBA00012640"/>
    </source>
</evidence>
<dbReference type="KEGG" id="tch:CHITON_0025"/>
<evidence type="ECO:0000256" key="6">
    <source>
        <dbReference type="ARBA" id="ARBA00022801"/>
    </source>
</evidence>
<dbReference type="PANTHER" id="PTHR43344">
    <property type="entry name" value="PHOSPHOSERINE PHOSPHATASE"/>
    <property type="match status" value="1"/>
</dbReference>
<dbReference type="PANTHER" id="PTHR43344:SF2">
    <property type="entry name" value="PHOSPHOSERINE PHOSPHATASE"/>
    <property type="match status" value="1"/>
</dbReference>
<evidence type="ECO:0000256" key="2">
    <source>
        <dbReference type="ARBA" id="ARBA00005135"/>
    </source>
</evidence>
<keyword evidence="6 10" id="KW-0378">Hydrolase</keyword>
<dbReference type="STRING" id="54262.CHITON_0025"/>
<evidence type="ECO:0000256" key="1">
    <source>
        <dbReference type="ARBA" id="ARBA00001946"/>
    </source>
</evidence>
<dbReference type="RefSeq" id="WP_068575586.1">
    <property type="nucleotide sequence ID" value="NZ_CP015193.1"/>
</dbReference>
<sequence>MKLIAFDLEGTLTDMISWELLHRKFKTCDKAKEHMELFFSGKIDYYEWARLDASLWKGKSREEVEDAFKKITLKDYAQELLSWLKRNDFKTAIISGGLMCLARRVAEILGVDYVFANELVFDEEGRITGDVIVRVTFDNKGEILRSLKEKLKPELTIAVGDWENDIPMFREADISISLKGDGATYRARDLREVKDIIEKILRGQKG</sequence>
<keyword evidence="12" id="KW-1185">Reference proteome</keyword>
<dbReference type="AlphaFoldDB" id="A0A170S8U9"/>
<reference evidence="10" key="2">
    <citation type="submission" date="2016-01" db="EMBL/GenBank/DDBJ databases">
        <authorList>
            <person name="McClelland M."/>
            <person name="Jain A."/>
            <person name="Saraogi P."/>
            <person name="Mendelson R."/>
            <person name="Westerman R."/>
            <person name="SanMiguel P."/>
            <person name="Csonka L."/>
        </authorList>
    </citation>
    <scope>NUCLEOTIDE SEQUENCE</scope>
    <source>
        <strain evidence="10">1</strain>
    </source>
</reference>
<evidence type="ECO:0000313" key="10">
    <source>
        <dbReference type="EMBL" id="CUX76804.1"/>
    </source>
</evidence>
<keyword evidence="7" id="KW-0460">Magnesium</keyword>
<reference evidence="9 12" key="3">
    <citation type="submission" date="2016-04" db="EMBL/GenBank/DDBJ databases">
        <title>Complete genome sequence of Thermococcus chitonophagus type strain GC74.</title>
        <authorList>
            <person name="Oger P.M."/>
        </authorList>
    </citation>
    <scope>NUCLEOTIDE SEQUENCE [LARGE SCALE GENOMIC DNA]</scope>
    <source>
        <strain evidence="9 12">GC74</strain>
    </source>
</reference>
<dbReference type="GeneID" id="33320934"/>
<dbReference type="SUPFAM" id="SSF56784">
    <property type="entry name" value="HAD-like"/>
    <property type="match status" value="1"/>
</dbReference>
<name>A0A170S8U9_9EURY</name>
<comment type="cofactor">
    <cofactor evidence="1">
        <name>Mg(2+)</name>
        <dbReference type="ChEBI" id="CHEBI:18420"/>
    </cofactor>
</comment>
<evidence type="ECO:0000256" key="8">
    <source>
        <dbReference type="ARBA" id="ARBA00023299"/>
    </source>
</evidence>
<dbReference type="NCBIfam" id="TIGR01491">
    <property type="entry name" value="HAD-SF-IB-PSPlk"/>
    <property type="match status" value="1"/>
</dbReference>
<evidence type="ECO:0000313" key="11">
    <source>
        <dbReference type="Proteomes" id="UP000093069"/>
    </source>
</evidence>
<comment type="pathway">
    <text evidence="2">Amino-acid biosynthesis; L-serine biosynthesis; L-serine from 3-phospho-D-glycerate: step 3/3.</text>
</comment>
<dbReference type="GO" id="GO:0005737">
    <property type="term" value="C:cytoplasm"/>
    <property type="evidence" value="ECO:0007669"/>
    <property type="project" value="TreeGrafter"/>
</dbReference>
<evidence type="ECO:0000256" key="7">
    <source>
        <dbReference type="ARBA" id="ARBA00022842"/>
    </source>
</evidence>
<dbReference type="EMBL" id="CP015193">
    <property type="protein sequence ID" value="ASJ15596.1"/>
    <property type="molecule type" value="Genomic_DNA"/>
</dbReference>
<dbReference type="InterPro" id="IPR036412">
    <property type="entry name" value="HAD-like_sf"/>
</dbReference>
<dbReference type="InterPro" id="IPR050582">
    <property type="entry name" value="HAD-like_SerB"/>
</dbReference>
<dbReference type="NCBIfam" id="TIGR01488">
    <property type="entry name" value="HAD-SF-IB"/>
    <property type="match status" value="1"/>
</dbReference>
<dbReference type="GO" id="GO:0000287">
    <property type="term" value="F:magnesium ion binding"/>
    <property type="evidence" value="ECO:0007669"/>
    <property type="project" value="TreeGrafter"/>
</dbReference>
<evidence type="ECO:0000256" key="5">
    <source>
        <dbReference type="ARBA" id="ARBA00022723"/>
    </source>
</evidence>
<organism evidence="10 11">
    <name type="scientific">Thermococcus chitonophagus</name>
    <dbReference type="NCBI Taxonomy" id="54262"/>
    <lineage>
        <taxon>Archaea</taxon>
        <taxon>Methanobacteriati</taxon>
        <taxon>Methanobacteriota</taxon>
        <taxon>Thermococci</taxon>
        <taxon>Thermococcales</taxon>
        <taxon>Thermococcaceae</taxon>
        <taxon>Thermococcus</taxon>
    </lineage>
</organism>